<comment type="caution">
    <text evidence="4">The sequence shown here is derived from an EMBL/GenBank/DDBJ whole genome shotgun (WGS) entry which is preliminary data.</text>
</comment>
<evidence type="ECO:0000256" key="1">
    <source>
        <dbReference type="ARBA" id="ARBA00007908"/>
    </source>
</evidence>
<dbReference type="PANTHER" id="PTHR46894:SF1">
    <property type="entry name" value="TSC22 DOMAIN FAMILY PROTEIN 2"/>
    <property type="match status" value="1"/>
</dbReference>
<evidence type="ECO:0000313" key="5">
    <source>
        <dbReference type="Proteomes" id="UP000276834"/>
    </source>
</evidence>
<accession>A0A3L8S2V3</accession>
<evidence type="ECO:0000313" key="4">
    <source>
        <dbReference type="EMBL" id="RLV94245.1"/>
    </source>
</evidence>
<dbReference type="GO" id="GO:0006357">
    <property type="term" value="P:regulation of transcription by RNA polymerase II"/>
    <property type="evidence" value="ECO:0007669"/>
    <property type="project" value="InterPro"/>
</dbReference>
<feature type="region of interest" description="Disordered" evidence="3">
    <location>
        <begin position="583"/>
        <end position="610"/>
    </location>
</feature>
<feature type="region of interest" description="Disordered" evidence="3">
    <location>
        <begin position="19"/>
        <end position="85"/>
    </location>
</feature>
<dbReference type="Proteomes" id="UP000276834">
    <property type="component" value="Unassembled WGS sequence"/>
</dbReference>
<feature type="region of interest" description="Disordered" evidence="3">
    <location>
        <begin position="852"/>
        <end position="877"/>
    </location>
</feature>
<dbReference type="OrthoDB" id="8961796at2759"/>
<comment type="similarity">
    <text evidence="1">Belongs to the TSC-22/Dip/Bun family.</text>
</comment>
<feature type="compositionally biased region" description="Low complexity" evidence="3">
    <location>
        <begin position="274"/>
        <end position="288"/>
    </location>
</feature>
<feature type="compositionally biased region" description="Low complexity" evidence="3">
    <location>
        <begin position="303"/>
        <end position="322"/>
    </location>
</feature>
<evidence type="ECO:0000256" key="3">
    <source>
        <dbReference type="SAM" id="MobiDB-lite"/>
    </source>
</evidence>
<feature type="compositionally biased region" description="Low complexity" evidence="3">
    <location>
        <begin position="447"/>
        <end position="463"/>
    </location>
</feature>
<dbReference type="Gene3D" id="1.20.5.490">
    <property type="entry name" value="Single helix bin"/>
    <property type="match status" value="1"/>
</dbReference>
<organism evidence="4 5">
    <name type="scientific">Chloebia gouldiae</name>
    <name type="common">Gouldian finch</name>
    <name type="synonym">Erythrura gouldiae</name>
    <dbReference type="NCBI Taxonomy" id="44316"/>
    <lineage>
        <taxon>Eukaryota</taxon>
        <taxon>Metazoa</taxon>
        <taxon>Chordata</taxon>
        <taxon>Craniata</taxon>
        <taxon>Vertebrata</taxon>
        <taxon>Euteleostomi</taxon>
        <taxon>Archelosauria</taxon>
        <taxon>Archosauria</taxon>
        <taxon>Dinosauria</taxon>
        <taxon>Saurischia</taxon>
        <taxon>Theropoda</taxon>
        <taxon>Coelurosauria</taxon>
        <taxon>Aves</taxon>
        <taxon>Neognathae</taxon>
        <taxon>Neoaves</taxon>
        <taxon>Telluraves</taxon>
        <taxon>Australaves</taxon>
        <taxon>Passeriformes</taxon>
        <taxon>Passeroidea</taxon>
        <taxon>Passeridae</taxon>
        <taxon>Chloebia</taxon>
    </lineage>
</organism>
<feature type="compositionally biased region" description="Low complexity" evidence="3">
    <location>
        <begin position="137"/>
        <end position="150"/>
    </location>
</feature>
<evidence type="ECO:0008006" key="6">
    <source>
        <dbReference type="Google" id="ProtNLM"/>
    </source>
</evidence>
<feature type="compositionally biased region" description="Polar residues" evidence="3">
    <location>
        <begin position="69"/>
        <end position="85"/>
    </location>
</feature>
<reference evidence="4 5" key="1">
    <citation type="journal article" date="2018" name="Proc. R. Soc. B">
        <title>A non-coding region near Follistatin controls head colour polymorphism in the Gouldian finch.</title>
        <authorList>
            <person name="Toomey M.B."/>
            <person name="Marques C.I."/>
            <person name="Andrade P."/>
            <person name="Araujo P.M."/>
            <person name="Sabatino S."/>
            <person name="Gazda M.A."/>
            <person name="Afonso S."/>
            <person name="Lopes R.J."/>
            <person name="Corbo J.C."/>
            <person name="Carneiro M."/>
        </authorList>
    </citation>
    <scope>NUCLEOTIDE SEQUENCE [LARGE SCALE GENOMIC DNA]</scope>
    <source>
        <strain evidence="4">Red01</strain>
        <tissue evidence="4">Muscle</tissue>
    </source>
</reference>
<dbReference type="InterPro" id="IPR053049">
    <property type="entry name" value="TSC22_domain_protein_2"/>
</dbReference>
<feature type="region of interest" description="Disordered" evidence="3">
    <location>
        <begin position="418"/>
        <end position="463"/>
    </location>
</feature>
<dbReference type="InterPro" id="IPR000580">
    <property type="entry name" value="TSC22/Bun"/>
</dbReference>
<feature type="compositionally biased region" description="Acidic residues" evidence="3">
    <location>
        <begin position="28"/>
        <end position="37"/>
    </location>
</feature>
<name>A0A3L8S2V3_CHLGU</name>
<dbReference type="FunFam" id="1.20.5.490:FF:000002">
    <property type="entry name" value="TSC22 domain family, member 1"/>
    <property type="match status" value="1"/>
</dbReference>
<keyword evidence="2" id="KW-0175">Coiled coil</keyword>
<feature type="region of interest" description="Disordered" evidence="3">
    <location>
        <begin position="121"/>
        <end position="153"/>
    </location>
</feature>
<proteinExistence type="inferred from homology"/>
<dbReference type="InterPro" id="IPR047862">
    <property type="entry name" value="TSC22/BUN_CS"/>
</dbReference>
<dbReference type="AlphaFoldDB" id="A0A3L8S2V3"/>
<dbReference type="PROSITE" id="PS01289">
    <property type="entry name" value="TSC22"/>
    <property type="match status" value="1"/>
</dbReference>
<feature type="coiled-coil region" evidence="2">
    <location>
        <begin position="811"/>
        <end position="845"/>
    </location>
</feature>
<dbReference type="Pfam" id="PF01166">
    <property type="entry name" value="TSC22"/>
    <property type="match status" value="1"/>
</dbReference>
<dbReference type="PANTHER" id="PTHR46894">
    <property type="entry name" value="TSC22 DOMAIN FAMILY PROTEIN 2"/>
    <property type="match status" value="1"/>
</dbReference>
<evidence type="ECO:0000256" key="2">
    <source>
        <dbReference type="SAM" id="Coils"/>
    </source>
</evidence>
<dbReference type="EMBL" id="QUSF01000086">
    <property type="protein sequence ID" value="RLV94245.1"/>
    <property type="molecule type" value="Genomic_DNA"/>
</dbReference>
<feature type="region of interest" description="Disordered" evidence="3">
    <location>
        <begin position="274"/>
        <end position="338"/>
    </location>
</feature>
<sequence>MSKMPAKKKSCFQITSVTTAQVASSITEDTESLDDPDESRTEDVSSEIFDVSRATDYGPEDVCERSSSEETLNNVGEAETPSSVSPNLLLDGQLAVAAAGVAAGPNGGAVPKSSAVPLPAAAPGTAVGGSSSAQAVPSSTGPSAPTAPGTMSQTAAAACSSRFRVIKLDHGTGEPYRRGRWTCMEYYDRDTDGGGVLGRTGDCIRHSSTFEQAAQERDSGLGATGGSVVISAVPASAHGPDSIADSSLAAVTQLLQTEKMNQSSLQQPNFVIGQQQQPQQPVGGAVPQSAAQPVFSGASGASQQMIVPQQPQPQVNPQGVSQAGPNGKGMAPPNVTVGQPSIPVAQQQVQQANIPVTQPQQFAYSQSQIPPVHLLPTQPPGQTEYMQHMTIMQSQGVIQQATTSSAPSTVASSLPVGQVTGQNPSPVGAPVMGVSAQPSEAVGQGSGLLQSQAQASQPALPQPGGVVQPGLGHSGVVQQKSVTQHPMGGSGQVSGMPGAPHAVVPGVQSVPAVVPGTSVPSASTTASATMPNVPVTLVQSQLTSHPPVSRSAGAVQSQHIGHAMMQGAPSAPASLPQASLGQFQTQAQSLAGQIDDTRRKSEPLPQPPLSLIAENKPLVKPPIPDTLANPLQLPASTPMNSLASSVFGISIPVDGDEDSHLNCPVTPMGFVQLPLSIGVGGEIVNEDLQSSSKTVAHQGVVYSSQYPGFTWKVTILNMKRNCFKVHSNVDNSGIRQLHSTKRSISTSYTSQRPPGIESDMKYSQLVYPDGKLGHPVSVWSFSWVGGASGASVVAIDNKIEQAMDLVKSHLMYAVREEVEVLKEQIKELVERNSLLERENALLKSLSNNDQLSQLSSQQAAPSSSSQAQPPQPNVSSA</sequence>
<keyword evidence="5" id="KW-1185">Reference proteome</keyword>
<protein>
    <recommendedName>
        <fullName evidence="6">T22D2 protein</fullName>
    </recommendedName>
</protein>
<dbReference type="SUPFAM" id="SSF58026">
    <property type="entry name" value="Delta-sleep-inducing peptide immunoreactive peptide"/>
    <property type="match status" value="1"/>
</dbReference>
<gene>
    <name evidence="4" type="ORF">DV515_00013232</name>
</gene>
<dbReference type="STRING" id="44316.ENSEGOP00005013966"/>